<dbReference type="Pfam" id="PF02321">
    <property type="entry name" value="OEP"/>
    <property type="match status" value="1"/>
</dbReference>
<dbReference type="RefSeq" id="WP_264282983.1">
    <property type="nucleotide sequence ID" value="NZ_CP107006.1"/>
</dbReference>
<protein>
    <submittedName>
        <fullName evidence="2">TolC family protein</fullName>
    </submittedName>
</protein>
<sequence>MEAARKAFFPSLTISPYVGYNAFKANLLFQSPASLAWGVLGGLTAPIFNQRQLKAGYDISKASAYTAFYQYQQTVVNSYRDVGTAMNAVENQQQTYRLKRREVDMLKNAVSTANVLYSTGYASYLEVITAQKSVLEAELTLVNTQRGMYRGLVSLYRALGGS</sequence>
<evidence type="ECO:0000313" key="2">
    <source>
        <dbReference type="EMBL" id="UYQ95211.1"/>
    </source>
</evidence>
<dbReference type="Proteomes" id="UP001162741">
    <property type="component" value="Chromosome"/>
</dbReference>
<keyword evidence="3" id="KW-1185">Reference proteome</keyword>
<organism evidence="2 3">
    <name type="scientific">Chitinophaga horti</name>
    <dbReference type="NCBI Taxonomy" id="2920382"/>
    <lineage>
        <taxon>Bacteria</taxon>
        <taxon>Pseudomonadati</taxon>
        <taxon>Bacteroidota</taxon>
        <taxon>Chitinophagia</taxon>
        <taxon>Chitinophagales</taxon>
        <taxon>Chitinophagaceae</taxon>
        <taxon>Chitinophaga</taxon>
    </lineage>
</organism>
<reference evidence="2" key="1">
    <citation type="submission" date="2022-10" db="EMBL/GenBank/DDBJ databases">
        <title>Chitinophaga sp. nov., isolated from soil.</title>
        <authorList>
            <person name="Jeon C.O."/>
        </authorList>
    </citation>
    <scope>NUCLEOTIDE SEQUENCE</scope>
    <source>
        <strain evidence="2">R8</strain>
    </source>
</reference>
<dbReference type="InterPro" id="IPR003423">
    <property type="entry name" value="OMP_efflux"/>
</dbReference>
<evidence type="ECO:0000313" key="3">
    <source>
        <dbReference type="Proteomes" id="UP001162741"/>
    </source>
</evidence>
<dbReference type="InterPro" id="IPR010131">
    <property type="entry name" value="MdtP/NodT-like"/>
</dbReference>
<comment type="similarity">
    <text evidence="1">Belongs to the outer membrane factor (OMF) (TC 1.B.17) family.</text>
</comment>
<gene>
    <name evidence="2" type="ORF">MKQ68_08895</name>
</gene>
<dbReference type="PANTHER" id="PTHR30203">
    <property type="entry name" value="OUTER MEMBRANE CATION EFFLUX PROTEIN"/>
    <property type="match status" value="1"/>
</dbReference>
<name>A0ABY6J6A4_9BACT</name>
<accession>A0ABY6J6A4</accession>
<evidence type="ECO:0000256" key="1">
    <source>
        <dbReference type="ARBA" id="ARBA00007613"/>
    </source>
</evidence>
<dbReference type="SUPFAM" id="SSF56954">
    <property type="entry name" value="Outer membrane efflux proteins (OEP)"/>
    <property type="match status" value="1"/>
</dbReference>
<dbReference type="EMBL" id="CP107006">
    <property type="protein sequence ID" value="UYQ95211.1"/>
    <property type="molecule type" value="Genomic_DNA"/>
</dbReference>
<proteinExistence type="inferred from homology"/>
<dbReference type="PANTHER" id="PTHR30203:SF30">
    <property type="entry name" value="OUTER MEMBRANE PROTEIN-RELATED"/>
    <property type="match status" value="1"/>
</dbReference>
<dbReference type="Gene3D" id="1.20.1600.10">
    <property type="entry name" value="Outer membrane efflux proteins (OEP)"/>
    <property type="match status" value="1"/>
</dbReference>
<dbReference type="Gene3D" id="2.20.200.10">
    <property type="entry name" value="Outer membrane efflux proteins (OEP)"/>
    <property type="match status" value="1"/>
</dbReference>